<dbReference type="AlphaFoldDB" id="A0AB39HFG4"/>
<organism evidence="2">
    <name type="scientific">Vibrio sp. HB236076</name>
    <dbReference type="NCBI Taxonomy" id="3232307"/>
    <lineage>
        <taxon>Bacteria</taxon>
        <taxon>Pseudomonadati</taxon>
        <taxon>Pseudomonadota</taxon>
        <taxon>Gammaproteobacteria</taxon>
        <taxon>Vibrionales</taxon>
        <taxon>Vibrionaceae</taxon>
        <taxon>Vibrio</taxon>
    </lineage>
</organism>
<reference evidence="2" key="1">
    <citation type="submission" date="2024-07" db="EMBL/GenBank/DDBJ databases">
        <title>Genome Analysis of a Potential Novel Vibrio Species Secreting pH- and Thermo-stable Alginate Lyase and its Application in Producing Alginate Oligosaccharides.</title>
        <authorList>
            <person name="Huang H."/>
            <person name="Bao K."/>
        </authorList>
    </citation>
    <scope>NUCLEOTIDE SEQUENCE</scope>
    <source>
        <strain evidence="2">HB236076</strain>
    </source>
</reference>
<dbReference type="KEGG" id="vih:AB0763_02315"/>
<dbReference type="Gene3D" id="3.30.70.1290">
    <property type="entry name" value="Transposase IS200-like"/>
    <property type="match status" value="1"/>
</dbReference>
<sequence length="335" mass="39131">MTQARSSLISLQDTAYYHCISRCVRRAYLCGQDDYSGRNFEHRRVWVIERMRLLAQVFAIDICAYAIMSNHYHLVLHVDDKKAQNWSEREVVERWTTLYRTPILIQSWLKGELASQAEIKRVQRIVSLWRERLMNISWFMRNLNEFIAREANKEEQCSGRFWEGRFKSQALLDERALLACMAYVDLNPVRAKMTNKLERSEFTSIYERLHGNACAKDQGQGQVEHLPKKSLFGFLGNQRQLAHNSVKAYLGIEYSLLDYIALVERLGQVVNPDKAGFLMSDTSSLLHVLGLDDELWERFSAQFGRHFSCAVGGVDDLREYASHTHRAWVRQKYHT</sequence>
<protein>
    <submittedName>
        <fullName evidence="2">Transposase</fullName>
    </submittedName>
</protein>
<name>A0AB39HFG4_9VIBR</name>
<dbReference type="RefSeq" id="WP_306100938.1">
    <property type="nucleotide sequence ID" value="NZ_CP162601.1"/>
</dbReference>
<proteinExistence type="predicted"/>
<evidence type="ECO:0000313" key="2">
    <source>
        <dbReference type="EMBL" id="XDK25499.1"/>
    </source>
</evidence>
<dbReference type="GO" id="GO:0003677">
    <property type="term" value="F:DNA binding"/>
    <property type="evidence" value="ECO:0007669"/>
    <property type="project" value="InterPro"/>
</dbReference>
<dbReference type="PANTHER" id="PTHR34322">
    <property type="entry name" value="TRANSPOSASE, Y1_TNP DOMAIN-CONTAINING"/>
    <property type="match status" value="1"/>
</dbReference>
<evidence type="ECO:0000259" key="1">
    <source>
        <dbReference type="SMART" id="SM01321"/>
    </source>
</evidence>
<dbReference type="InterPro" id="IPR036515">
    <property type="entry name" value="Transposase_17_sf"/>
</dbReference>
<dbReference type="GO" id="GO:0006313">
    <property type="term" value="P:DNA transposition"/>
    <property type="evidence" value="ECO:0007669"/>
    <property type="project" value="InterPro"/>
</dbReference>
<dbReference type="GO" id="GO:0004803">
    <property type="term" value="F:transposase activity"/>
    <property type="evidence" value="ECO:0007669"/>
    <property type="project" value="InterPro"/>
</dbReference>
<dbReference type="EMBL" id="CP162601">
    <property type="protein sequence ID" value="XDK25499.1"/>
    <property type="molecule type" value="Genomic_DNA"/>
</dbReference>
<dbReference type="InterPro" id="IPR002686">
    <property type="entry name" value="Transposase_17"/>
</dbReference>
<dbReference type="SUPFAM" id="SSF143422">
    <property type="entry name" value="Transposase IS200-like"/>
    <property type="match status" value="1"/>
</dbReference>
<feature type="domain" description="Transposase IS200-like" evidence="1">
    <location>
        <begin position="12"/>
        <end position="187"/>
    </location>
</feature>
<gene>
    <name evidence="2" type="ORF">AB0763_02315</name>
</gene>
<accession>A0AB39HFG4</accession>
<dbReference type="PANTHER" id="PTHR34322:SF2">
    <property type="entry name" value="TRANSPOSASE IS200-LIKE DOMAIN-CONTAINING PROTEIN"/>
    <property type="match status" value="1"/>
</dbReference>
<dbReference type="SMART" id="SM01321">
    <property type="entry name" value="Y1_Tnp"/>
    <property type="match status" value="1"/>
</dbReference>